<reference evidence="1 2" key="1">
    <citation type="submission" date="2024-01" db="EMBL/GenBank/DDBJ databases">
        <title>A telomere-to-telomere, gap-free genome of sweet tea (Lithocarpus litseifolius).</title>
        <authorList>
            <person name="Zhou J."/>
        </authorList>
    </citation>
    <scope>NUCLEOTIDE SEQUENCE [LARGE SCALE GENOMIC DNA]</scope>
    <source>
        <strain evidence="1">Zhou-2022a</strain>
        <tissue evidence="1">Leaf</tissue>
    </source>
</reference>
<protein>
    <submittedName>
        <fullName evidence="1">Uncharacterized protein</fullName>
    </submittedName>
</protein>
<gene>
    <name evidence="1" type="ORF">SO802_006120</name>
</gene>
<accession>A0AAW2DMJ3</accession>
<organism evidence="1 2">
    <name type="scientific">Lithocarpus litseifolius</name>
    <dbReference type="NCBI Taxonomy" id="425828"/>
    <lineage>
        <taxon>Eukaryota</taxon>
        <taxon>Viridiplantae</taxon>
        <taxon>Streptophyta</taxon>
        <taxon>Embryophyta</taxon>
        <taxon>Tracheophyta</taxon>
        <taxon>Spermatophyta</taxon>
        <taxon>Magnoliopsida</taxon>
        <taxon>eudicotyledons</taxon>
        <taxon>Gunneridae</taxon>
        <taxon>Pentapetalae</taxon>
        <taxon>rosids</taxon>
        <taxon>fabids</taxon>
        <taxon>Fagales</taxon>
        <taxon>Fagaceae</taxon>
        <taxon>Lithocarpus</taxon>
    </lineage>
</organism>
<dbReference type="Proteomes" id="UP001459277">
    <property type="component" value="Unassembled WGS sequence"/>
</dbReference>
<dbReference type="AlphaFoldDB" id="A0AAW2DMJ3"/>
<proteinExistence type="predicted"/>
<evidence type="ECO:0000313" key="2">
    <source>
        <dbReference type="Proteomes" id="UP001459277"/>
    </source>
</evidence>
<comment type="caution">
    <text evidence="1">The sequence shown here is derived from an EMBL/GenBank/DDBJ whole genome shotgun (WGS) entry which is preliminary data.</text>
</comment>
<keyword evidence="2" id="KW-1185">Reference proteome</keyword>
<evidence type="ECO:0000313" key="1">
    <source>
        <dbReference type="EMBL" id="KAL0011012.1"/>
    </source>
</evidence>
<name>A0AAW2DMJ3_9ROSI</name>
<dbReference type="EMBL" id="JAZDWU010000002">
    <property type="protein sequence ID" value="KAL0011012.1"/>
    <property type="molecule type" value="Genomic_DNA"/>
</dbReference>
<sequence length="147" mass="16805">MSGEVRSSELETGLSSFDDHVIPEVTSPSTPYKAWNIPCALLEKDEKRIRDRFQFPNSVEIRIPSDKDRARHSYADEVYFYAADFTSGVHFPVHSFVRELFAYLHLTPAPLVPNSWRIVISCIVVWMSTNDGDIPLLLKLSSKMPYV</sequence>